<reference evidence="2" key="1">
    <citation type="submission" date="2020-07" db="EMBL/GenBank/DDBJ databases">
        <title>Genome sequences of bacteria associated with the marine, planktonic diatom Thalassiosira profunda strain ECT2AJA-044.</title>
        <authorList>
            <person name="Gargas C.B."/>
            <person name="Roberts W.R."/>
            <person name="Alverson A.J."/>
        </authorList>
    </citation>
    <scope>NUCLEOTIDE SEQUENCE</scope>
    <source>
        <strain evidence="2">ECT2AJA-044</strain>
    </source>
</reference>
<dbReference type="InterPro" id="IPR036514">
    <property type="entry name" value="SGNH_hydro_sf"/>
</dbReference>
<dbReference type="RefSeq" id="WP_209355249.1">
    <property type="nucleotide sequence ID" value="NZ_CP060010.1"/>
</dbReference>
<evidence type="ECO:0000313" key="3">
    <source>
        <dbReference type="Proteomes" id="UP000665026"/>
    </source>
</evidence>
<evidence type="ECO:0000313" key="2">
    <source>
        <dbReference type="EMBL" id="QTN34556.1"/>
    </source>
</evidence>
<dbReference type="GO" id="GO:0016788">
    <property type="term" value="F:hydrolase activity, acting on ester bonds"/>
    <property type="evidence" value="ECO:0007669"/>
    <property type="project" value="UniProtKB-ARBA"/>
</dbReference>
<protein>
    <submittedName>
        <fullName evidence="2">SGNH/GDSL hydrolase family protein</fullName>
    </submittedName>
</protein>
<dbReference type="KEGG" id="cact:HZ995_08490"/>
<organism evidence="2 3">
    <name type="scientific">Cognatishimia activa</name>
    <dbReference type="NCBI Taxonomy" id="1715691"/>
    <lineage>
        <taxon>Bacteria</taxon>
        <taxon>Pseudomonadati</taxon>
        <taxon>Pseudomonadota</taxon>
        <taxon>Alphaproteobacteria</taxon>
        <taxon>Rhodobacterales</taxon>
        <taxon>Paracoccaceae</taxon>
        <taxon>Cognatishimia</taxon>
    </lineage>
</organism>
<feature type="domain" description="SGNH hydrolase-type esterase" evidence="1">
    <location>
        <begin position="29"/>
        <end position="211"/>
    </location>
</feature>
<name>A0A975I775_9RHOB</name>
<accession>A0A975I775</accession>
<dbReference type="AlphaFoldDB" id="A0A975I775"/>
<dbReference type="PROSITE" id="PS51257">
    <property type="entry name" value="PROKAR_LIPOPROTEIN"/>
    <property type="match status" value="1"/>
</dbReference>
<dbReference type="Proteomes" id="UP000665026">
    <property type="component" value="Chromosome"/>
</dbReference>
<dbReference type="Gene3D" id="3.40.50.1110">
    <property type="entry name" value="SGNH hydrolase"/>
    <property type="match status" value="1"/>
</dbReference>
<dbReference type="EMBL" id="CP060010">
    <property type="protein sequence ID" value="QTN34556.1"/>
    <property type="molecule type" value="Genomic_DNA"/>
</dbReference>
<evidence type="ECO:0000259" key="1">
    <source>
        <dbReference type="Pfam" id="PF13472"/>
    </source>
</evidence>
<dbReference type="Pfam" id="PF13472">
    <property type="entry name" value="Lipase_GDSL_2"/>
    <property type="match status" value="1"/>
</dbReference>
<proteinExistence type="predicted"/>
<gene>
    <name evidence="2" type="ORF">HZ995_08490</name>
</gene>
<keyword evidence="2" id="KW-0378">Hydrolase</keyword>
<sequence length="228" mass="24495">MKRLLLLIVPLILAGCVETTSPQVPRMLAMGDSMMAAHGVSNRAISDVIAKELGEPVVDRSVVGARIIYALPLTGAVGFNIGKQYRGGQYDWIIANGGGNDLWLACGCTGCKRKLDRLVSADGKSGEIPDLVTRLQTSGGQVLWLGYLRTPGKGSPIESCAEEGNILEERLQKLAAKRKGFHYLSMADLVPNGDLSYHGLDRIHPSIKGSAAIGKRAANYIRKVDPTR</sequence>
<dbReference type="SUPFAM" id="SSF52266">
    <property type="entry name" value="SGNH hydrolase"/>
    <property type="match status" value="1"/>
</dbReference>
<dbReference type="InterPro" id="IPR013830">
    <property type="entry name" value="SGNH_hydro"/>
</dbReference>
<dbReference type="CDD" id="cd00229">
    <property type="entry name" value="SGNH_hydrolase"/>
    <property type="match status" value="1"/>
</dbReference>